<evidence type="ECO:0000313" key="1">
    <source>
        <dbReference type="EMBL" id="ABJ85329.1"/>
    </source>
</evidence>
<dbReference type="KEGG" id="sus:Acid_4367"/>
<dbReference type="eggNOG" id="COG2026">
    <property type="taxonomic scope" value="Bacteria"/>
</dbReference>
<dbReference type="AlphaFoldDB" id="Q01YD6"/>
<gene>
    <name evidence="1" type="ordered locus">Acid_4367</name>
</gene>
<name>Q01YD6_SOLUE</name>
<dbReference type="InterPro" id="IPR035093">
    <property type="entry name" value="RelE/ParE_toxin_dom_sf"/>
</dbReference>
<reference evidence="1" key="1">
    <citation type="submission" date="2006-10" db="EMBL/GenBank/DDBJ databases">
        <title>Complete sequence of Solibacter usitatus Ellin6076.</title>
        <authorList>
            <consortium name="US DOE Joint Genome Institute"/>
            <person name="Copeland A."/>
            <person name="Lucas S."/>
            <person name="Lapidus A."/>
            <person name="Barry K."/>
            <person name="Detter J.C."/>
            <person name="Glavina del Rio T."/>
            <person name="Hammon N."/>
            <person name="Israni S."/>
            <person name="Dalin E."/>
            <person name="Tice H."/>
            <person name="Pitluck S."/>
            <person name="Thompson L.S."/>
            <person name="Brettin T."/>
            <person name="Bruce D."/>
            <person name="Han C."/>
            <person name="Tapia R."/>
            <person name="Gilna P."/>
            <person name="Schmutz J."/>
            <person name="Larimer F."/>
            <person name="Land M."/>
            <person name="Hauser L."/>
            <person name="Kyrpides N."/>
            <person name="Mikhailova N."/>
            <person name="Janssen P.H."/>
            <person name="Kuske C.R."/>
            <person name="Richardson P."/>
        </authorList>
    </citation>
    <scope>NUCLEOTIDE SEQUENCE</scope>
    <source>
        <strain evidence="1">Ellin6076</strain>
    </source>
</reference>
<protein>
    <recommendedName>
        <fullName evidence="2">Plasmid stabilization system</fullName>
    </recommendedName>
</protein>
<evidence type="ECO:0008006" key="2">
    <source>
        <dbReference type="Google" id="ProtNLM"/>
    </source>
</evidence>
<dbReference type="SUPFAM" id="SSF143011">
    <property type="entry name" value="RelE-like"/>
    <property type="match status" value="1"/>
</dbReference>
<accession>Q01YD6</accession>
<dbReference type="InParanoid" id="Q01YD6"/>
<dbReference type="HOGENOM" id="CLU_161929_0_1_0"/>
<proteinExistence type="predicted"/>
<dbReference type="OrthoDB" id="5521312at2"/>
<dbReference type="EMBL" id="CP000473">
    <property type="protein sequence ID" value="ABJ85329.1"/>
    <property type="molecule type" value="Genomic_DNA"/>
</dbReference>
<sequence length="81" mass="9735">MKWSHTRRSRRDYDTAPSTVQAAFEKQLQLLLKDPHHPSLRTKKYQGADNIWQARVNRDWRFYFLIEANVYTILAIIPHPK</sequence>
<organism evidence="1">
    <name type="scientific">Solibacter usitatus (strain Ellin6076)</name>
    <dbReference type="NCBI Taxonomy" id="234267"/>
    <lineage>
        <taxon>Bacteria</taxon>
        <taxon>Pseudomonadati</taxon>
        <taxon>Acidobacteriota</taxon>
        <taxon>Terriglobia</taxon>
        <taxon>Bryobacterales</taxon>
        <taxon>Solibacteraceae</taxon>
        <taxon>Candidatus Solibacter</taxon>
    </lineage>
</organism>
<dbReference type="STRING" id="234267.Acid_4367"/>
<dbReference type="Gene3D" id="3.30.2310.20">
    <property type="entry name" value="RelE-like"/>
    <property type="match status" value="1"/>
</dbReference>